<protein>
    <submittedName>
        <fullName evidence="4">F-box/LRR-repeat protein 23</fullName>
    </submittedName>
</protein>
<dbReference type="SUPFAM" id="SSF81383">
    <property type="entry name" value="F-box domain"/>
    <property type="match status" value="1"/>
</dbReference>
<dbReference type="KEGG" id="pda:103705624"/>
<keyword evidence="3" id="KW-1185">Reference proteome</keyword>
<name>A0A8B8ZH42_PHODC</name>
<feature type="domain" description="F-box" evidence="2">
    <location>
        <begin position="34"/>
        <end position="81"/>
    </location>
</feature>
<feature type="region of interest" description="Disordered" evidence="1">
    <location>
        <begin position="1"/>
        <end position="34"/>
    </location>
</feature>
<dbReference type="OrthoDB" id="2095648at2759"/>
<evidence type="ECO:0000259" key="2">
    <source>
        <dbReference type="PROSITE" id="PS50181"/>
    </source>
</evidence>
<accession>A0A8B8ZH42</accession>
<reference evidence="4" key="1">
    <citation type="submission" date="2025-08" db="UniProtKB">
        <authorList>
            <consortium name="RefSeq"/>
        </authorList>
    </citation>
    <scope>IDENTIFICATION</scope>
    <source>
        <tissue evidence="4">Young leaves</tissue>
    </source>
</reference>
<dbReference type="PANTHER" id="PTHR38926:SF2">
    <property type="entry name" value="F-BOX_LRR-REPEAT PROTEIN 21-RELATED"/>
    <property type="match status" value="1"/>
</dbReference>
<dbReference type="CDD" id="cd22164">
    <property type="entry name" value="F-box_AtSKIP19-like"/>
    <property type="match status" value="1"/>
</dbReference>
<dbReference type="Gene3D" id="3.80.10.10">
    <property type="entry name" value="Ribonuclease Inhibitor"/>
    <property type="match status" value="1"/>
</dbReference>
<dbReference type="RefSeq" id="XP_038972617.1">
    <property type="nucleotide sequence ID" value="XM_039116689.1"/>
</dbReference>
<dbReference type="AlphaFoldDB" id="A0A8B8ZH42"/>
<dbReference type="InterPro" id="IPR001611">
    <property type="entry name" value="Leu-rich_rpt"/>
</dbReference>
<evidence type="ECO:0000256" key="1">
    <source>
        <dbReference type="SAM" id="MobiDB-lite"/>
    </source>
</evidence>
<evidence type="ECO:0000313" key="4">
    <source>
        <dbReference type="RefSeq" id="XP_038972617.1"/>
    </source>
</evidence>
<dbReference type="Pfam" id="PF12937">
    <property type="entry name" value="F-box-like"/>
    <property type="match status" value="1"/>
</dbReference>
<dbReference type="SMART" id="SM00367">
    <property type="entry name" value="LRR_CC"/>
    <property type="match status" value="4"/>
</dbReference>
<dbReference type="PANTHER" id="PTHR38926">
    <property type="entry name" value="F-BOX DOMAIN CONTAINING PROTEIN, EXPRESSED"/>
    <property type="match status" value="1"/>
</dbReference>
<dbReference type="InterPro" id="IPR032675">
    <property type="entry name" value="LRR_dom_sf"/>
</dbReference>
<gene>
    <name evidence="4" type="primary">LOC103705624</name>
</gene>
<dbReference type="InterPro" id="IPR036047">
    <property type="entry name" value="F-box-like_dom_sf"/>
</dbReference>
<dbReference type="Proteomes" id="UP000228380">
    <property type="component" value="Unplaced"/>
</dbReference>
<organism evidence="3 4">
    <name type="scientific">Phoenix dactylifera</name>
    <name type="common">Date palm</name>
    <dbReference type="NCBI Taxonomy" id="42345"/>
    <lineage>
        <taxon>Eukaryota</taxon>
        <taxon>Viridiplantae</taxon>
        <taxon>Streptophyta</taxon>
        <taxon>Embryophyta</taxon>
        <taxon>Tracheophyta</taxon>
        <taxon>Spermatophyta</taxon>
        <taxon>Magnoliopsida</taxon>
        <taxon>Liliopsida</taxon>
        <taxon>Arecaceae</taxon>
        <taxon>Coryphoideae</taxon>
        <taxon>Phoeniceae</taxon>
        <taxon>Phoenix</taxon>
    </lineage>
</organism>
<dbReference type="SUPFAM" id="SSF52047">
    <property type="entry name" value="RNI-like"/>
    <property type="match status" value="1"/>
</dbReference>
<feature type="compositionally biased region" description="Low complexity" evidence="1">
    <location>
        <begin position="1"/>
        <end position="12"/>
    </location>
</feature>
<dbReference type="InterPro" id="IPR006553">
    <property type="entry name" value="Leu-rich_rpt_Cys-con_subtyp"/>
</dbReference>
<dbReference type="GeneID" id="103705624"/>
<feature type="compositionally biased region" description="Pro residues" evidence="1">
    <location>
        <begin position="13"/>
        <end position="22"/>
    </location>
</feature>
<dbReference type="InterPro" id="IPR001810">
    <property type="entry name" value="F-box_dom"/>
</dbReference>
<proteinExistence type="predicted"/>
<dbReference type="Gene3D" id="1.20.1280.50">
    <property type="match status" value="1"/>
</dbReference>
<evidence type="ECO:0000313" key="3">
    <source>
        <dbReference type="Proteomes" id="UP000228380"/>
    </source>
</evidence>
<dbReference type="PROSITE" id="PS50181">
    <property type="entry name" value="FBOX"/>
    <property type="match status" value="1"/>
</dbReference>
<sequence>MGPSNQEPAVSQEPPPSPPLSPPLSQEAPEPAEERNWAELPRDVLLLIFQKIGAIEILMAAQWVCRPWRQLSHEPQLWRCIDMLYHSELFNEIDMESMAREAVDRSNGQVEEFYGDYVGSDALLQYIADRTSHLKCLRLISCYAISDEGLIEMAKRFPQLEELEISQCSQFSETLFESFGEAWSQLKRLRLNKRWFSLPLMEFDDSEALAIAKNMHELHHLQLFANRLTNDGLQAILDNCPHLESLDIRQCFHINMDGSLRAKCARIKNLRLPSDPTDDYEFCADIDGVGDSVDDYPSGNSEIDLVYDDVFDDYYHYYHISSSDDDHPGFLL</sequence>
<dbReference type="Pfam" id="PF13516">
    <property type="entry name" value="LRR_6"/>
    <property type="match status" value="1"/>
</dbReference>